<name>E0XV03_9GAMM</name>
<feature type="transmembrane region" description="Helical" evidence="1">
    <location>
        <begin position="197"/>
        <end position="216"/>
    </location>
</feature>
<keyword evidence="1" id="KW-1133">Transmembrane helix</keyword>
<dbReference type="PANTHER" id="PTHR22911">
    <property type="entry name" value="ACYL-MALONYL CONDENSING ENZYME-RELATED"/>
    <property type="match status" value="1"/>
</dbReference>
<reference evidence="3" key="1">
    <citation type="journal article" date="2011" name="Environ. Microbiol.">
        <title>Time-series analyses of Monterey Bay coastal microbial picoplankton using a 'genome proxy' microarray.</title>
        <authorList>
            <person name="Rich V.I."/>
            <person name="Pham V.D."/>
            <person name="Eppley J."/>
            <person name="Shi Y."/>
            <person name="DeLong E.F."/>
        </authorList>
    </citation>
    <scope>NUCLEOTIDE SEQUENCE</scope>
</reference>
<feature type="transmembrane region" description="Helical" evidence="1">
    <location>
        <begin position="74"/>
        <end position="92"/>
    </location>
</feature>
<accession>E0XV03</accession>
<evidence type="ECO:0000256" key="1">
    <source>
        <dbReference type="SAM" id="Phobius"/>
    </source>
</evidence>
<dbReference type="EMBL" id="GU474884">
    <property type="protein sequence ID" value="ADI18244.1"/>
    <property type="molecule type" value="Genomic_DNA"/>
</dbReference>
<evidence type="ECO:0000313" key="3">
    <source>
        <dbReference type="EMBL" id="ADI18244.1"/>
    </source>
</evidence>
<feature type="transmembrane region" description="Helical" evidence="1">
    <location>
        <begin position="20"/>
        <end position="39"/>
    </location>
</feature>
<dbReference type="GO" id="GO:0016020">
    <property type="term" value="C:membrane"/>
    <property type="evidence" value="ECO:0007669"/>
    <property type="project" value="InterPro"/>
</dbReference>
<dbReference type="InterPro" id="IPR037185">
    <property type="entry name" value="EmrE-like"/>
</dbReference>
<feature type="transmembrane region" description="Helical" evidence="1">
    <location>
        <begin position="48"/>
        <end position="68"/>
    </location>
</feature>
<feature type="domain" description="EamA" evidence="2">
    <location>
        <begin position="75"/>
        <end position="205"/>
    </location>
</feature>
<dbReference type="PANTHER" id="PTHR22911:SF76">
    <property type="entry name" value="EAMA DOMAIN-CONTAINING PROTEIN"/>
    <property type="match status" value="1"/>
</dbReference>
<keyword evidence="1" id="KW-0472">Membrane</keyword>
<evidence type="ECO:0000259" key="2">
    <source>
        <dbReference type="Pfam" id="PF00892"/>
    </source>
</evidence>
<dbReference type="Pfam" id="PF00892">
    <property type="entry name" value="EamA"/>
    <property type="match status" value="2"/>
</dbReference>
<keyword evidence="1" id="KW-0812">Transmembrane</keyword>
<dbReference type="Gene3D" id="1.10.3730.20">
    <property type="match status" value="1"/>
</dbReference>
<feature type="transmembrane region" description="Helical" evidence="1">
    <location>
        <begin position="171"/>
        <end position="191"/>
    </location>
</feature>
<dbReference type="AlphaFoldDB" id="E0XV03"/>
<dbReference type="SUPFAM" id="SSF103481">
    <property type="entry name" value="Multidrug resistance efflux transporter EmrE"/>
    <property type="match status" value="2"/>
</dbReference>
<feature type="transmembrane region" description="Helical" evidence="1">
    <location>
        <begin position="141"/>
        <end position="159"/>
    </location>
</feature>
<protein>
    <submittedName>
        <fullName evidence="3">Permeases of the drug/metabolite transporter (Dmt) superfamily</fullName>
    </submittedName>
</protein>
<sequence>MGSSLVLYSTAFLYTDVVRVVALYYLTPIWGAILGRIWLKERISGDRIVGICLGLAGMLVILNVDQGFPVPQNVGDWMAIAGGIIWAIAATLMRQNSQADPLSILMFWFFWCTLLAVLLAFLMQRDYGVPDFGIIQNELPWLVPVILLIVVPGYFAITWGTPQLNPGTSGLLLMTEISVGTLTAAWLTTEIIGPREIAGIVLISLAGLSEILLPILRRVLRLKGAP</sequence>
<proteinExistence type="predicted"/>
<organism evidence="3">
    <name type="scientific">uncultured gamma proteobacterium HF0200_40H22</name>
    <dbReference type="NCBI Taxonomy" id="710985"/>
    <lineage>
        <taxon>Bacteria</taxon>
        <taxon>Pseudomonadati</taxon>
        <taxon>Pseudomonadota</taxon>
        <taxon>Gammaproteobacteria</taxon>
        <taxon>environmental samples</taxon>
    </lineage>
</organism>
<dbReference type="InterPro" id="IPR000620">
    <property type="entry name" value="EamA_dom"/>
</dbReference>
<feature type="transmembrane region" description="Helical" evidence="1">
    <location>
        <begin position="104"/>
        <end position="121"/>
    </location>
</feature>
<feature type="domain" description="EamA" evidence="2">
    <location>
        <begin position="5"/>
        <end position="62"/>
    </location>
</feature>